<gene>
    <name evidence="2" type="primary">Acey_s0047.g1445</name>
    <name evidence="2" type="ORF">Y032_0047g1445</name>
</gene>
<reference evidence="3" key="1">
    <citation type="journal article" date="2015" name="Nat. Genet.">
        <title>The genome and transcriptome of the zoonotic hookworm Ancylostoma ceylanicum identify infection-specific gene families.</title>
        <authorList>
            <person name="Schwarz E.M."/>
            <person name="Hu Y."/>
            <person name="Antoshechkin I."/>
            <person name="Miller M.M."/>
            <person name="Sternberg P.W."/>
            <person name="Aroian R.V."/>
        </authorList>
    </citation>
    <scope>NUCLEOTIDE SEQUENCE</scope>
    <source>
        <strain evidence="3">HY135</strain>
    </source>
</reference>
<keyword evidence="3" id="KW-1185">Reference proteome</keyword>
<name>A0A016UB18_9BILA</name>
<evidence type="ECO:0000259" key="1">
    <source>
        <dbReference type="Pfam" id="PF05050"/>
    </source>
</evidence>
<protein>
    <recommendedName>
        <fullName evidence="1">Methyltransferase FkbM domain-containing protein</fullName>
    </recommendedName>
</protein>
<dbReference type="STRING" id="53326.A0A016UB18"/>
<dbReference type="PANTHER" id="PTHR22989:SF4">
    <property type="entry name" value="METHYLTRANSFERASE FKBM DOMAIN-CONTAINING PROTEIN"/>
    <property type="match status" value="1"/>
</dbReference>
<comment type="caution">
    <text evidence="2">The sequence shown here is derived from an EMBL/GenBank/DDBJ whole genome shotgun (WGS) entry which is preliminary data.</text>
</comment>
<dbReference type="AlphaFoldDB" id="A0A016UB18"/>
<dbReference type="PANTHER" id="PTHR22989">
    <property type="entry name" value="UNCHARACTERIZED DUF13 C.ELEGANS"/>
    <property type="match status" value="1"/>
</dbReference>
<evidence type="ECO:0000313" key="2">
    <source>
        <dbReference type="EMBL" id="EYC12370.1"/>
    </source>
</evidence>
<sequence>MQLEYCLDANTAYNTVLSIWDDRRREDGGINNKTPSVVITLGVGWDVLAEQKLKKILPNGTLFFGADPMYEENAALYSTVGQFFPLAIGNETKLSKAFVMPKQLKGKYVFQTMVHLDVITFLTKLTRTPIIDQFLMDNEGPEYDLLPMMGVGQEFDQNGIVACQINAEIHSGHTNFKERFAAVMKGLLNDRRYAIFKVVTTGHHRTFLLNFEDRKCVEKYIAQFFK</sequence>
<organism evidence="2 3">
    <name type="scientific">Ancylostoma ceylanicum</name>
    <dbReference type="NCBI Taxonomy" id="53326"/>
    <lineage>
        <taxon>Eukaryota</taxon>
        <taxon>Metazoa</taxon>
        <taxon>Ecdysozoa</taxon>
        <taxon>Nematoda</taxon>
        <taxon>Chromadorea</taxon>
        <taxon>Rhabditida</taxon>
        <taxon>Rhabditina</taxon>
        <taxon>Rhabditomorpha</taxon>
        <taxon>Strongyloidea</taxon>
        <taxon>Ancylostomatidae</taxon>
        <taxon>Ancylostomatinae</taxon>
        <taxon>Ancylostoma</taxon>
    </lineage>
</organism>
<dbReference type="InterPro" id="IPR006342">
    <property type="entry name" value="FkbM_mtfrase"/>
</dbReference>
<dbReference type="Proteomes" id="UP000024635">
    <property type="component" value="Unassembled WGS sequence"/>
</dbReference>
<dbReference type="EMBL" id="JARK01001383">
    <property type="protein sequence ID" value="EYC12370.1"/>
    <property type="molecule type" value="Genomic_DNA"/>
</dbReference>
<feature type="domain" description="Methyltransferase FkbM" evidence="1">
    <location>
        <begin position="54"/>
        <end position="193"/>
    </location>
</feature>
<dbReference type="OrthoDB" id="5872171at2759"/>
<evidence type="ECO:0000313" key="3">
    <source>
        <dbReference type="Proteomes" id="UP000024635"/>
    </source>
</evidence>
<proteinExistence type="predicted"/>
<accession>A0A016UB18</accession>
<dbReference type="Pfam" id="PF05050">
    <property type="entry name" value="Methyltransf_21"/>
    <property type="match status" value="1"/>
</dbReference>